<dbReference type="InterPro" id="IPR015943">
    <property type="entry name" value="WD40/YVTN_repeat-like_dom_sf"/>
</dbReference>
<feature type="repeat" description="WD" evidence="3">
    <location>
        <begin position="1287"/>
        <end position="1321"/>
    </location>
</feature>
<dbReference type="Pfam" id="PF00400">
    <property type="entry name" value="WD40"/>
    <property type="match status" value="14"/>
</dbReference>
<dbReference type="InterPro" id="IPR036322">
    <property type="entry name" value="WD40_repeat_dom_sf"/>
</dbReference>
<gene>
    <name evidence="7" type="ORF">GXM_05599</name>
</gene>
<dbReference type="PRINTS" id="PR00320">
    <property type="entry name" value="GPROTEINBRPT"/>
</dbReference>
<feature type="repeat" description="WD" evidence="3">
    <location>
        <begin position="1328"/>
        <end position="1369"/>
    </location>
</feature>
<dbReference type="Pfam" id="PF20703">
    <property type="entry name" value="nSTAND1"/>
    <property type="match status" value="1"/>
</dbReference>
<dbReference type="InterPro" id="IPR049052">
    <property type="entry name" value="nSTAND1"/>
</dbReference>
<dbReference type="PANTHER" id="PTHR19879:SF9">
    <property type="entry name" value="TRANSCRIPTION INITIATION FACTOR TFIID SUBUNIT 5"/>
    <property type="match status" value="1"/>
</dbReference>
<sequence length="1744" mass="194767">MVERHLQADIRAANERALRSLGRAITLSNGQFSLVLVCCNYRVLQERMLQQLEEISSGVHRIQKVVLSHNARSLYTSIHLQLLTEENPPSALMILGLESVDGLDDLLSSINHIRDEFRKRHPFPMIVWMNEEVLQKVVRLAPDFASWAATPIRFEMTTESLLQFLQQQTDSLFATVLPSDSAQHQPPQVAKNYFTVEQVWEHSYELHFAIRELHNRGITLESELHASLEFVFGLDDYISDRIHPALNHFQQSLQVWQQLAKEGDEEEINSKFKIQNSKLNKNTGEDGGDEGVFSSPKPPNRPSPLLLRQGVLLFYIGLCYCRLAEQNQTENRRHWYTAKFYFQQCLTILQVGGRPDIVAEFISQLAEVLQYLQEWQELQTVAQKSLELHQTYGSQIQLACDYGFLAQVAVQQSRWVQASILAHVSLLKLGEAQKHNDPYNRLFPLLLGQIYYLVLAKAQRNLGELEVAREYLDKATKELPAALESSAHQYDAHRYIRLLRTLRSLYFEEGRYLEAYYIRQKRRSVEQQYGFRAFIGAGRLQPQRQATNPALMSPSGSSSVALEIAASGRERDINNLIGRISRADRKLTVIHGQSGVGKSSIVTAGLVPALQNRAIGDQIAVPVVLQVYTDWARELGKSLSEAMSSDPSLAVYADIKSEVAIEPEALPYSGTAIAIIKILQQLKENADNHLITVLIFDQFEEFFFGYSDRNQKQEFDKFISDCLNIPFVKVILSLREDYLHRLLDFKNVSALEAINNNILDKHIRYQLNNFSPEYAKAIIRKLTERSQFNLEPALIDALIEDLSTGFGEVRPIELQVVGAQIQDERITTLEEYQPYRPNKLIERYLKELIKDCGPENERAALLVLYLLTDESNNRPFKTRAELAAQLSELEDANKLELVLEILVSSGLVVLFPDVPERYQLIHDYLVDLIRYLQQQESSLQVQLNQLRYKVEQSQAEIERLKSELSQNEQRSQLVDPYPQQGLDLLTELRELHKREELSQLEIEQLRAELKEKELTAKLAESQKKQRLSEAQLNRSLKIALTASFLAILGLSVSIVTAVDSEIKTLSASSEALFASQKGIDALKEGLKAGRKLQQTVWVDSNTKEQVQTALYQAVSGLKEYNRFDGHISGVNSVTFSLDRSLIASASADTTIKLWHPDGSLVKTLSGHEDVVNSVSFSPDSQIVASASQDKTVKLWSREGQLLATLLGHQGVVNSANFSPDGQIIASASSDKTVKLWSRDGKLLKILQGHNGAVLSVAWSTDGQTIASGSADKTVKLWNRDGKLLKTFQGHDDAVLSVAWSLDGKAIASASLDQTIKLWNLEGKLLRTLSGHSAGVTSVTFSRDGKAVSKAMPYGLIASASTDETIKLWSSEGVLLATLKGHNNWVNSVSFSPDDRTLASASRDKTIKLWHWDGVLLRKPKADNDDWITSISFSPGDRTLAAASRDKTVKLFSPDGKLIRIFTGHKGEVWGVSFSRDGQVIASASKDKTVKLWSRDGKLLKTLPGHNDTVLGVAWSPNGQVIASASKDKTVKLWSRDGKLLNTLQGHQDAVNWVSFSPDGKLLASASDDKTVKIWNLDGKLLYNLTGHSRRVNGVAWTPDSQAVSGAMPKGLIASASIDNTVKIWSRDGHLLNNLIGDGDSFISVSFSPDGKTLAASSDDKVRIWNREGTLLIALKGDKQELTSVSFSNDGKTLAAGSGNGTVIFQNLADIQLEKLLARGCNLLHDYLQTNQKVMKSDRALCSSR</sequence>
<dbReference type="PROSITE" id="PS50082">
    <property type="entry name" value="WD_REPEATS_2"/>
    <property type="match status" value="12"/>
</dbReference>
<dbReference type="EMBL" id="CP045226">
    <property type="protein sequence ID" value="QFS48107.1"/>
    <property type="molecule type" value="Genomic_DNA"/>
</dbReference>
<feature type="repeat" description="WD" evidence="3">
    <location>
        <begin position="1584"/>
        <end position="1625"/>
    </location>
</feature>
<reference evidence="7 8" key="1">
    <citation type="submission" date="2019-10" db="EMBL/GenBank/DDBJ databases">
        <title>Genomic and transcriptomic insights into the perfect genentic adaptation of a filamentous nitrogen-fixing cyanobacterium to rice fields.</title>
        <authorList>
            <person name="Chen Z."/>
        </authorList>
    </citation>
    <scope>NUCLEOTIDE SEQUENCE [LARGE SCALE GENOMIC DNA]</scope>
    <source>
        <strain evidence="7">CCNUC1</strain>
    </source>
</reference>
<dbReference type="PROSITE" id="PS50294">
    <property type="entry name" value="WD_REPEATS_REGION"/>
    <property type="match status" value="10"/>
</dbReference>
<dbReference type="InterPro" id="IPR011990">
    <property type="entry name" value="TPR-like_helical_dom_sf"/>
</dbReference>
<dbReference type="InterPro" id="IPR019775">
    <property type="entry name" value="WD40_repeat_CS"/>
</dbReference>
<dbReference type="Gene3D" id="3.40.50.300">
    <property type="entry name" value="P-loop containing nucleotide triphosphate hydrolases"/>
    <property type="match status" value="1"/>
</dbReference>
<name>A0A5P8W5U4_9NOSO</name>
<evidence type="ECO:0000256" key="5">
    <source>
        <dbReference type="SAM" id="MobiDB-lite"/>
    </source>
</evidence>
<keyword evidence="4" id="KW-0175">Coiled coil</keyword>
<accession>A0A5P8W5U4</accession>
<keyword evidence="1 3" id="KW-0853">WD repeat</keyword>
<keyword evidence="2" id="KW-0677">Repeat</keyword>
<dbReference type="SUPFAM" id="SSF50978">
    <property type="entry name" value="WD40 repeat-like"/>
    <property type="match status" value="2"/>
</dbReference>
<dbReference type="PANTHER" id="PTHR19879">
    <property type="entry name" value="TRANSCRIPTION INITIATION FACTOR TFIID"/>
    <property type="match status" value="1"/>
</dbReference>
<evidence type="ECO:0000313" key="7">
    <source>
        <dbReference type="EMBL" id="QFS48107.1"/>
    </source>
</evidence>
<dbReference type="InterPro" id="IPR020472">
    <property type="entry name" value="WD40_PAC1"/>
</dbReference>
<feature type="repeat" description="WD" evidence="3">
    <location>
        <begin position="1543"/>
        <end position="1577"/>
    </location>
</feature>
<feature type="repeat" description="WD" evidence="3">
    <location>
        <begin position="1164"/>
        <end position="1196"/>
    </location>
</feature>
<dbReference type="SMART" id="SM00320">
    <property type="entry name" value="WD40"/>
    <property type="match status" value="14"/>
</dbReference>
<dbReference type="InterPro" id="IPR027417">
    <property type="entry name" value="P-loop_NTPase"/>
</dbReference>
<feature type="coiled-coil region" evidence="4">
    <location>
        <begin position="943"/>
        <end position="1022"/>
    </location>
</feature>
<protein>
    <recommendedName>
        <fullName evidence="6">Novel STAND NTPase 1 domain-containing protein</fullName>
    </recommendedName>
</protein>
<dbReference type="PROSITE" id="PS00678">
    <property type="entry name" value="WD_REPEATS_1"/>
    <property type="match status" value="2"/>
</dbReference>
<dbReference type="Gene3D" id="2.130.10.10">
    <property type="entry name" value="YVTN repeat-like/Quinoprotein amine dehydrogenase"/>
    <property type="match status" value="3"/>
</dbReference>
<feature type="repeat" description="WD" evidence="3">
    <location>
        <begin position="1123"/>
        <end position="1154"/>
    </location>
</feature>
<dbReference type="KEGG" id="nsh:GXM_05599"/>
<proteinExistence type="predicted"/>
<evidence type="ECO:0000256" key="1">
    <source>
        <dbReference type="ARBA" id="ARBA00022574"/>
    </source>
</evidence>
<dbReference type="SUPFAM" id="SSF48452">
    <property type="entry name" value="TPR-like"/>
    <property type="match status" value="1"/>
</dbReference>
<feature type="repeat" description="WD" evidence="3">
    <location>
        <begin position="1634"/>
        <end position="1665"/>
    </location>
</feature>
<keyword evidence="8" id="KW-1185">Reference proteome</keyword>
<feature type="region of interest" description="Disordered" evidence="5">
    <location>
        <begin position="275"/>
        <end position="301"/>
    </location>
</feature>
<organism evidence="7 8">
    <name type="scientific">Nostoc sphaeroides CCNUC1</name>
    <dbReference type="NCBI Taxonomy" id="2653204"/>
    <lineage>
        <taxon>Bacteria</taxon>
        <taxon>Bacillati</taxon>
        <taxon>Cyanobacteriota</taxon>
        <taxon>Cyanophyceae</taxon>
        <taxon>Nostocales</taxon>
        <taxon>Nostocaceae</taxon>
        <taxon>Nostoc</taxon>
    </lineage>
</organism>
<feature type="repeat" description="WD" evidence="3">
    <location>
        <begin position="1246"/>
        <end position="1278"/>
    </location>
</feature>
<dbReference type="InterPro" id="IPR001680">
    <property type="entry name" value="WD40_rpt"/>
</dbReference>
<feature type="repeat" description="WD" evidence="3">
    <location>
        <begin position="1378"/>
        <end position="1409"/>
    </location>
</feature>
<dbReference type="RefSeq" id="WP_152590073.1">
    <property type="nucleotide sequence ID" value="NZ_CP045226.1"/>
</dbReference>
<feature type="repeat" description="WD" evidence="3">
    <location>
        <begin position="1461"/>
        <end position="1493"/>
    </location>
</feature>
<dbReference type="Gene3D" id="1.25.40.10">
    <property type="entry name" value="Tetratricopeptide repeat domain"/>
    <property type="match status" value="1"/>
</dbReference>
<evidence type="ECO:0000256" key="3">
    <source>
        <dbReference type="PROSITE-ProRule" id="PRU00221"/>
    </source>
</evidence>
<feature type="domain" description="Novel STAND NTPase 1" evidence="6">
    <location>
        <begin position="568"/>
        <end position="941"/>
    </location>
</feature>
<evidence type="ECO:0000256" key="2">
    <source>
        <dbReference type="ARBA" id="ARBA00022737"/>
    </source>
</evidence>
<evidence type="ECO:0000313" key="8">
    <source>
        <dbReference type="Proteomes" id="UP000326678"/>
    </source>
</evidence>
<evidence type="ECO:0000259" key="6">
    <source>
        <dbReference type="Pfam" id="PF20703"/>
    </source>
</evidence>
<feature type="repeat" description="WD" evidence="3">
    <location>
        <begin position="1205"/>
        <end position="1237"/>
    </location>
</feature>
<feature type="repeat" description="WD" evidence="3">
    <location>
        <begin position="1502"/>
        <end position="1534"/>
    </location>
</feature>
<dbReference type="CDD" id="cd00200">
    <property type="entry name" value="WD40"/>
    <property type="match status" value="3"/>
</dbReference>
<dbReference type="SUPFAM" id="SSF52540">
    <property type="entry name" value="P-loop containing nucleoside triphosphate hydrolases"/>
    <property type="match status" value="1"/>
</dbReference>
<dbReference type="Proteomes" id="UP000326678">
    <property type="component" value="Chromosome Gxm1"/>
</dbReference>
<evidence type="ECO:0000256" key="4">
    <source>
        <dbReference type="SAM" id="Coils"/>
    </source>
</evidence>